<dbReference type="Gene3D" id="3.40.50.150">
    <property type="entry name" value="Vaccinia Virus protein VP39"/>
    <property type="match status" value="1"/>
</dbReference>
<evidence type="ECO:0000256" key="7">
    <source>
        <dbReference type="ARBA" id="ARBA00022679"/>
    </source>
</evidence>
<dbReference type="GO" id="GO:0008168">
    <property type="term" value="F:methyltransferase activity"/>
    <property type="evidence" value="ECO:0007669"/>
    <property type="project" value="UniProtKB-KW"/>
</dbReference>
<dbReference type="PANTHER" id="PTHR11579">
    <property type="entry name" value="PROTEIN-L-ISOASPARTATE O-METHYLTRANSFERASE"/>
    <property type="match status" value="1"/>
</dbReference>
<keyword evidence="8" id="KW-0949">S-adenosyl-L-methionine</keyword>
<gene>
    <name evidence="12" type="ORF">FE251_06680</name>
</gene>
<sequence length="198" mass="20666">MERPGAGDRVGEAMAEVDRRTFLPPDQHRFADADQALPIGHHATCSQPSTVAQMLVLLGAAPGHRVLDVGSGSGWTTAILARLVAPAGEVVGVELEPALVDVGRANLAAFTTTRGGGAPARIEPAVPGALGLPAHAPYDRILVSAEAGHLPEALLDQLGDSGRMVLPVRGRLVLARLDGGRLRTDSYGSYRFVPLRPP</sequence>
<evidence type="ECO:0000256" key="4">
    <source>
        <dbReference type="ARBA" id="ARBA00013346"/>
    </source>
</evidence>
<evidence type="ECO:0000256" key="5">
    <source>
        <dbReference type="ARBA" id="ARBA00022490"/>
    </source>
</evidence>
<evidence type="ECO:0000256" key="2">
    <source>
        <dbReference type="ARBA" id="ARBA00005369"/>
    </source>
</evidence>
<dbReference type="GO" id="GO:0032259">
    <property type="term" value="P:methylation"/>
    <property type="evidence" value="ECO:0007669"/>
    <property type="project" value="UniProtKB-KW"/>
</dbReference>
<dbReference type="Proteomes" id="UP000313948">
    <property type="component" value="Chromosome"/>
</dbReference>
<evidence type="ECO:0000256" key="3">
    <source>
        <dbReference type="ARBA" id="ARBA00011890"/>
    </source>
</evidence>
<accession>A0ABX5VRA2</accession>
<keyword evidence="13" id="KW-1185">Reference proteome</keyword>
<evidence type="ECO:0000256" key="10">
    <source>
        <dbReference type="ARBA" id="ARBA00031323"/>
    </source>
</evidence>
<comment type="subcellular location">
    <subcellularLocation>
        <location evidence="1">Cytoplasm</location>
    </subcellularLocation>
</comment>
<protein>
    <recommendedName>
        <fullName evidence="4">Protein-L-isoaspartate O-methyltransferase</fullName>
        <ecNumber evidence="3">2.1.1.77</ecNumber>
    </recommendedName>
    <alternativeName>
        <fullName evidence="11">L-isoaspartyl protein carboxyl methyltransferase</fullName>
    </alternativeName>
    <alternativeName>
        <fullName evidence="9">Protein L-isoaspartyl methyltransferase</fullName>
    </alternativeName>
    <alternativeName>
        <fullName evidence="10">Protein-beta-aspartate methyltransferase</fullName>
    </alternativeName>
</protein>
<dbReference type="CDD" id="cd02440">
    <property type="entry name" value="AdoMet_MTases"/>
    <property type="match status" value="1"/>
</dbReference>
<evidence type="ECO:0000313" key="12">
    <source>
        <dbReference type="EMBL" id="QDB79090.1"/>
    </source>
</evidence>
<dbReference type="RefSeq" id="WP_139948326.1">
    <property type="nucleotide sequence ID" value="NZ_CP040899.1"/>
</dbReference>
<evidence type="ECO:0000256" key="9">
    <source>
        <dbReference type="ARBA" id="ARBA00030757"/>
    </source>
</evidence>
<evidence type="ECO:0000313" key="13">
    <source>
        <dbReference type="Proteomes" id="UP000313948"/>
    </source>
</evidence>
<keyword evidence="5" id="KW-0963">Cytoplasm</keyword>
<dbReference type="PANTHER" id="PTHR11579:SF0">
    <property type="entry name" value="PROTEIN-L-ISOASPARTATE(D-ASPARTATE) O-METHYLTRANSFERASE"/>
    <property type="match status" value="1"/>
</dbReference>
<evidence type="ECO:0000256" key="1">
    <source>
        <dbReference type="ARBA" id="ARBA00004496"/>
    </source>
</evidence>
<dbReference type="EC" id="2.1.1.77" evidence="3"/>
<dbReference type="SUPFAM" id="SSF53335">
    <property type="entry name" value="S-adenosyl-L-methionine-dependent methyltransferases"/>
    <property type="match status" value="1"/>
</dbReference>
<dbReference type="InterPro" id="IPR029063">
    <property type="entry name" value="SAM-dependent_MTases_sf"/>
</dbReference>
<evidence type="ECO:0000256" key="8">
    <source>
        <dbReference type="ARBA" id="ARBA00022691"/>
    </source>
</evidence>
<keyword evidence="7" id="KW-0808">Transferase</keyword>
<comment type="similarity">
    <text evidence="2">Belongs to the methyltransferase superfamily. L-isoaspartyl/D-aspartyl protein methyltransferase family.</text>
</comment>
<proteinExistence type="inferred from homology"/>
<dbReference type="EMBL" id="CP040899">
    <property type="protein sequence ID" value="QDB79090.1"/>
    <property type="molecule type" value="Genomic_DNA"/>
</dbReference>
<keyword evidence="6 12" id="KW-0489">Methyltransferase</keyword>
<reference evidence="12 13" key="1">
    <citation type="submission" date="2019-05" db="EMBL/GenBank/DDBJ databases">
        <title>Georgenia *** sp. nov., and Georgenia *** sp. nov., isolated from the intestinal contents of plateau pika (Ochotona curzoniae) in the Qinghai-Tibet plateau of China.</title>
        <authorList>
            <person name="Tian Z."/>
        </authorList>
    </citation>
    <scope>NUCLEOTIDE SEQUENCE [LARGE SCALE GENOMIC DNA]</scope>
    <source>
        <strain evidence="12 13">Z294</strain>
    </source>
</reference>
<evidence type="ECO:0000256" key="11">
    <source>
        <dbReference type="ARBA" id="ARBA00031350"/>
    </source>
</evidence>
<name>A0ABX5VRA2_9MICO</name>
<dbReference type="Pfam" id="PF01135">
    <property type="entry name" value="PCMT"/>
    <property type="match status" value="1"/>
</dbReference>
<evidence type="ECO:0000256" key="6">
    <source>
        <dbReference type="ARBA" id="ARBA00022603"/>
    </source>
</evidence>
<dbReference type="InterPro" id="IPR000682">
    <property type="entry name" value="PCMT"/>
</dbReference>
<organism evidence="12 13">
    <name type="scientific">Georgenia wutianyii</name>
    <dbReference type="NCBI Taxonomy" id="2585135"/>
    <lineage>
        <taxon>Bacteria</taxon>
        <taxon>Bacillati</taxon>
        <taxon>Actinomycetota</taxon>
        <taxon>Actinomycetes</taxon>
        <taxon>Micrococcales</taxon>
        <taxon>Bogoriellaceae</taxon>
        <taxon>Georgenia</taxon>
    </lineage>
</organism>